<evidence type="ECO:0000256" key="1">
    <source>
        <dbReference type="SAM" id="Phobius"/>
    </source>
</evidence>
<comment type="caution">
    <text evidence="3">The sequence shown here is derived from an EMBL/GenBank/DDBJ whole genome shotgun (WGS) entry which is preliminary data.</text>
</comment>
<feature type="transmembrane region" description="Helical" evidence="1">
    <location>
        <begin position="117"/>
        <end position="137"/>
    </location>
</feature>
<dbReference type="GO" id="GO:0000271">
    <property type="term" value="P:polysaccharide biosynthetic process"/>
    <property type="evidence" value="ECO:0007669"/>
    <property type="project" value="TreeGrafter"/>
</dbReference>
<feature type="domain" description="Acyltransferase 3" evidence="2">
    <location>
        <begin position="7"/>
        <end position="317"/>
    </location>
</feature>
<dbReference type="EMBL" id="JAKFFV010000021">
    <property type="protein sequence ID" value="MCF2501490.1"/>
    <property type="molecule type" value="Genomic_DNA"/>
</dbReference>
<dbReference type="GO" id="GO:0016747">
    <property type="term" value="F:acyltransferase activity, transferring groups other than amino-acyl groups"/>
    <property type="evidence" value="ECO:0007669"/>
    <property type="project" value="InterPro"/>
</dbReference>
<dbReference type="RefSeq" id="WP_235179642.1">
    <property type="nucleotide sequence ID" value="NZ_JAKFFV010000021.1"/>
</dbReference>
<feature type="transmembrane region" description="Helical" evidence="1">
    <location>
        <begin position="181"/>
        <end position="197"/>
    </location>
</feature>
<dbReference type="InterPro" id="IPR002656">
    <property type="entry name" value="Acyl_transf_3_dom"/>
</dbReference>
<reference evidence="3" key="1">
    <citation type="submission" date="2022-01" db="EMBL/GenBank/DDBJ databases">
        <title>Novel species in genus Dyadobacter.</title>
        <authorList>
            <person name="Ma C."/>
        </authorList>
    </citation>
    <scope>NUCLEOTIDE SEQUENCE</scope>
    <source>
        <strain evidence="3">CY357</strain>
    </source>
</reference>
<dbReference type="PANTHER" id="PTHR23028">
    <property type="entry name" value="ACETYLTRANSFERASE"/>
    <property type="match status" value="1"/>
</dbReference>
<dbReference type="GO" id="GO:0016020">
    <property type="term" value="C:membrane"/>
    <property type="evidence" value="ECO:0007669"/>
    <property type="project" value="TreeGrafter"/>
</dbReference>
<evidence type="ECO:0000313" key="3">
    <source>
        <dbReference type="EMBL" id="MCF2501490.1"/>
    </source>
</evidence>
<feature type="transmembrane region" description="Helical" evidence="1">
    <location>
        <begin position="209"/>
        <end position="231"/>
    </location>
</feature>
<feature type="transmembrane region" description="Helical" evidence="1">
    <location>
        <begin position="7"/>
        <end position="26"/>
    </location>
</feature>
<keyword evidence="3" id="KW-0808">Transferase</keyword>
<keyword evidence="1" id="KW-1133">Transmembrane helix</keyword>
<evidence type="ECO:0000313" key="4">
    <source>
        <dbReference type="Proteomes" id="UP001139411"/>
    </source>
</evidence>
<keyword evidence="3" id="KW-0012">Acyltransferase</keyword>
<evidence type="ECO:0000259" key="2">
    <source>
        <dbReference type="Pfam" id="PF01757"/>
    </source>
</evidence>
<feature type="transmembrane region" description="Helical" evidence="1">
    <location>
        <begin position="149"/>
        <end position="169"/>
    </location>
</feature>
<accession>A0A9X1TVP3</accession>
<name>A0A9X1TVP3_9BACT</name>
<feature type="transmembrane region" description="Helical" evidence="1">
    <location>
        <begin position="78"/>
        <end position="97"/>
    </location>
</feature>
<feature type="transmembrane region" description="Helical" evidence="1">
    <location>
        <begin position="273"/>
        <end position="290"/>
    </location>
</feature>
<gene>
    <name evidence="3" type="ORF">L0661_24445</name>
</gene>
<keyword evidence="1" id="KW-0812">Transmembrane</keyword>
<proteinExistence type="predicted"/>
<sequence length="337" mass="38315">MQKHQAFLAYGRGFAITTIVCFHFLQPMSLPAFMASAINLGGAGVHFFFFASGYGLMNSRYNGVANFFKARFNRVVKPYYFIITAIFLLNIPLNLYNDGWQSYLSHILLYKMFTSDISSFGGHFWYISTLLQFYLVFPVLRHLVDKTKPATAVLVSTMISLIYSGWVVYIGQTETRQLNSFFLQFLWEFVVGMVICKTGSMEKIISKPLWLYVVIAVIATIVTGLLVTYFGSIGKMYNDSFSFLAYLAICIICYRIRLFSNILFYLDSISLPLYLTHVFVISFYIAKISIDNQIHYLDLPVLVVLALLVAVIVNYLTSKKTVKTVTLAKSSRDAQNA</sequence>
<keyword evidence="1" id="KW-0472">Membrane</keyword>
<feature type="transmembrane region" description="Helical" evidence="1">
    <location>
        <begin position="243"/>
        <end position="266"/>
    </location>
</feature>
<dbReference type="Proteomes" id="UP001139411">
    <property type="component" value="Unassembled WGS sequence"/>
</dbReference>
<organism evidence="3 4">
    <name type="scientific">Dyadobacter chenhuakuii</name>
    <dbReference type="NCBI Taxonomy" id="2909339"/>
    <lineage>
        <taxon>Bacteria</taxon>
        <taxon>Pseudomonadati</taxon>
        <taxon>Bacteroidota</taxon>
        <taxon>Cytophagia</taxon>
        <taxon>Cytophagales</taxon>
        <taxon>Spirosomataceae</taxon>
        <taxon>Dyadobacter</taxon>
    </lineage>
</organism>
<dbReference type="PANTHER" id="PTHR23028:SF53">
    <property type="entry name" value="ACYL_TRANSF_3 DOMAIN-CONTAINING PROTEIN"/>
    <property type="match status" value="1"/>
</dbReference>
<feature type="transmembrane region" description="Helical" evidence="1">
    <location>
        <begin position="296"/>
        <end position="316"/>
    </location>
</feature>
<feature type="transmembrane region" description="Helical" evidence="1">
    <location>
        <begin position="32"/>
        <end position="57"/>
    </location>
</feature>
<dbReference type="AlphaFoldDB" id="A0A9X1TVP3"/>
<dbReference type="Pfam" id="PF01757">
    <property type="entry name" value="Acyl_transf_3"/>
    <property type="match status" value="1"/>
</dbReference>
<dbReference type="InterPro" id="IPR050879">
    <property type="entry name" value="Acyltransferase_3"/>
</dbReference>
<protein>
    <submittedName>
        <fullName evidence="3">Acyltransferase</fullName>
    </submittedName>
</protein>